<evidence type="ECO:0000259" key="2">
    <source>
        <dbReference type="Pfam" id="PF01504"/>
    </source>
</evidence>
<dbReference type="InterPro" id="IPR023610">
    <property type="entry name" value="PInositol-4/5-P-5/4-kinase"/>
</dbReference>
<dbReference type="AlphaFoldDB" id="A0A024TP38"/>
<dbReference type="VEuPathDB" id="FungiDB:H310_11396"/>
<organism evidence="3">
    <name type="scientific">Aphanomyces invadans</name>
    <dbReference type="NCBI Taxonomy" id="157072"/>
    <lineage>
        <taxon>Eukaryota</taxon>
        <taxon>Sar</taxon>
        <taxon>Stramenopiles</taxon>
        <taxon>Oomycota</taxon>
        <taxon>Saprolegniomycetes</taxon>
        <taxon>Saprolegniales</taxon>
        <taxon>Verrucalvaceae</taxon>
        <taxon>Aphanomyces</taxon>
    </lineage>
</organism>
<evidence type="ECO:0000256" key="1">
    <source>
        <dbReference type="SAM" id="Phobius"/>
    </source>
</evidence>
<dbReference type="PANTHER" id="PTHR23086">
    <property type="entry name" value="PHOSPHATIDYLINOSITOL-4-PHOSPHATE 5-KINASE"/>
    <property type="match status" value="1"/>
</dbReference>
<sequence length="235" mass="26168">MFLFFIGALAVTIVIPSVGYKVEVGLLAGGAVTILSTAAVLYTYSAMPMWKKHPNPLIFYRSLFDMGFVLFLMTTQLYKCYNGNCVVDVDLSPQVNQALRAEMLDMPKRELHQTPQGGTASTTATTSTTLFVDYCPATFARIRAFYGISTDAYVKSLMKTTKERLIVKSMSEGEASFLQSIAADYAAFLLSHPESLLTRFFGCHSVHLNGTMFHFVVMSNQRCLGFSFRFRCAEK</sequence>
<dbReference type="InterPro" id="IPR002498">
    <property type="entry name" value="PInositol-4-P-4/5-kinase_core"/>
</dbReference>
<feature type="domain" description="PIPK" evidence="2">
    <location>
        <begin position="158"/>
        <end position="220"/>
    </location>
</feature>
<dbReference type="Pfam" id="PF01504">
    <property type="entry name" value="PIP5K"/>
    <property type="match status" value="1"/>
</dbReference>
<feature type="transmembrane region" description="Helical" evidence="1">
    <location>
        <begin position="58"/>
        <end position="78"/>
    </location>
</feature>
<reference evidence="3" key="1">
    <citation type="submission" date="2013-12" db="EMBL/GenBank/DDBJ databases">
        <title>The Genome Sequence of Aphanomyces invadans NJM9701.</title>
        <authorList>
            <consortium name="The Broad Institute Genomics Platform"/>
            <person name="Russ C."/>
            <person name="Tyler B."/>
            <person name="van West P."/>
            <person name="Dieguez-Uribeondo J."/>
            <person name="Young S.K."/>
            <person name="Zeng Q."/>
            <person name="Gargeya S."/>
            <person name="Fitzgerald M."/>
            <person name="Abouelleil A."/>
            <person name="Alvarado L."/>
            <person name="Chapman S.B."/>
            <person name="Gainer-Dewar J."/>
            <person name="Goldberg J."/>
            <person name="Griggs A."/>
            <person name="Gujja S."/>
            <person name="Hansen M."/>
            <person name="Howarth C."/>
            <person name="Imamovic A."/>
            <person name="Ireland A."/>
            <person name="Larimer J."/>
            <person name="McCowan C."/>
            <person name="Murphy C."/>
            <person name="Pearson M."/>
            <person name="Poon T.W."/>
            <person name="Priest M."/>
            <person name="Roberts A."/>
            <person name="Saif S."/>
            <person name="Shea T."/>
            <person name="Sykes S."/>
            <person name="Wortman J."/>
            <person name="Nusbaum C."/>
            <person name="Birren B."/>
        </authorList>
    </citation>
    <scope>NUCLEOTIDE SEQUENCE [LARGE SCALE GENOMIC DNA]</scope>
    <source>
        <strain evidence="3">NJM9701</strain>
    </source>
</reference>
<gene>
    <name evidence="3" type="ORF">H310_11396</name>
</gene>
<dbReference type="GO" id="GO:0016308">
    <property type="term" value="F:1-phosphatidylinositol-4-phosphate 5-kinase activity"/>
    <property type="evidence" value="ECO:0007669"/>
    <property type="project" value="TreeGrafter"/>
</dbReference>
<dbReference type="PANTHER" id="PTHR23086:SF8">
    <property type="entry name" value="PHOSPHATIDYLINOSITOL 5-PHOSPHATE 4-KINASE, ISOFORM A"/>
    <property type="match status" value="1"/>
</dbReference>
<dbReference type="STRING" id="157072.A0A024TP38"/>
<name>A0A024TP38_9STRA</name>
<dbReference type="eggNOG" id="KOG0229">
    <property type="taxonomic scope" value="Eukaryota"/>
</dbReference>
<protein>
    <recommendedName>
        <fullName evidence="2">PIPK domain-containing protein</fullName>
    </recommendedName>
</protein>
<accession>A0A024TP38</accession>
<dbReference type="OrthoDB" id="20783at2759"/>
<feature type="transmembrane region" description="Helical" evidence="1">
    <location>
        <begin position="26"/>
        <end position="46"/>
    </location>
</feature>
<dbReference type="GO" id="GO:0046854">
    <property type="term" value="P:phosphatidylinositol phosphate biosynthetic process"/>
    <property type="evidence" value="ECO:0007669"/>
    <property type="project" value="TreeGrafter"/>
</dbReference>
<dbReference type="GeneID" id="20088446"/>
<keyword evidence="1" id="KW-0812">Transmembrane</keyword>
<keyword evidence="1" id="KW-1133">Transmembrane helix</keyword>
<dbReference type="GO" id="GO:0005886">
    <property type="term" value="C:plasma membrane"/>
    <property type="evidence" value="ECO:0007669"/>
    <property type="project" value="TreeGrafter"/>
</dbReference>
<evidence type="ECO:0000313" key="3">
    <source>
        <dbReference type="EMBL" id="ETV95127.1"/>
    </source>
</evidence>
<dbReference type="EMBL" id="KI913982">
    <property type="protein sequence ID" value="ETV95127.1"/>
    <property type="molecule type" value="Genomic_DNA"/>
</dbReference>
<proteinExistence type="predicted"/>
<dbReference type="SUPFAM" id="SSF56104">
    <property type="entry name" value="SAICAR synthase-like"/>
    <property type="match status" value="1"/>
</dbReference>
<dbReference type="Gene3D" id="3.30.800.10">
    <property type="entry name" value="Phosphatidylinositol Phosphate Kinase II Beta"/>
    <property type="match status" value="1"/>
</dbReference>
<keyword evidence="1" id="KW-0472">Membrane</keyword>
<dbReference type="InterPro" id="IPR027484">
    <property type="entry name" value="PInositol-4-P-5-kinase_N"/>
</dbReference>
<dbReference type="RefSeq" id="XP_008876300.1">
    <property type="nucleotide sequence ID" value="XM_008878078.1"/>
</dbReference>